<dbReference type="Pfam" id="PF02653">
    <property type="entry name" value="BPD_transp_2"/>
    <property type="match status" value="1"/>
</dbReference>
<dbReference type="InterPro" id="IPR001851">
    <property type="entry name" value="ABC_transp_permease"/>
</dbReference>
<feature type="transmembrane region" description="Helical" evidence="9">
    <location>
        <begin position="84"/>
        <end position="107"/>
    </location>
</feature>
<keyword evidence="3" id="KW-1003">Cell membrane</keyword>
<feature type="transmembrane region" description="Helical" evidence="9">
    <location>
        <begin position="210"/>
        <end position="229"/>
    </location>
</feature>
<dbReference type="SMART" id="SM00382">
    <property type="entry name" value="AAA"/>
    <property type="match status" value="1"/>
</dbReference>
<dbReference type="PROSITE" id="PS50893">
    <property type="entry name" value="ABC_TRANSPORTER_2"/>
    <property type="match status" value="1"/>
</dbReference>
<sequence length="570" mass="58233">MGGGLPWAGLLYAAGAAALCLYALFGATPYGLRVLTVAGVYALAAIGFQIVFGLAGALSLAQGAFFGLGAYASGILSSQFGWDFAATLPAALAVPLLVALVVGLPVLRLESHYFALATLGIAQILLLAAVNLPALTGGANGLAGVPGVVLFGRTVPRGLPLAALVWGIVAVGGLLAWRLSVGRWGRALTLVRDDPMVAATLGLDVGRLRLGAFALSALFGGAAGALAVHTQRVVSPEVLEFPVMVTILTVAVVGGRGRVAGAVLGAVLLLHLPEWLRGLERGYLLVYGAALLLTIVLAPHGLTGLVERLLPARARPLPAPRPLPEPAAPHTEPLRVEGLRKAFGGVWAVDGVSLAVPRGAILGLIGPNGSGKTTLINLVSGLERADAGRVLVAGRYATALRADARARLGVARSFQAGALPAAATVLEAVAAARLERSRGVAEAEGQGMAVLHRLGIADHAATLCGGLPAGLRRRVELARALARQPAVLLLDEPAAGLTDAEKRELAAHLRALAGEGLGILLVEHDMGFLLPLATRVVVLDQGRTLYDGPPQGVRQDRRVVAAYLGEGGGA</sequence>
<keyword evidence="6 11" id="KW-0067">ATP-binding</keyword>
<dbReference type="PANTHER" id="PTHR45772">
    <property type="entry name" value="CONSERVED COMPONENT OF ABC TRANSPORTER FOR NATURAL AMINO ACIDS-RELATED"/>
    <property type="match status" value="1"/>
</dbReference>
<dbReference type="InterPro" id="IPR003593">
    <property type="entry name" value="AAA+_ATPase"/>
</dbReference>
<evidence type="ECO:0000256" key="7">
    <source>
        <dbReference type="ARBA" id="ARBA00022989"/>
    </source>
</evidence>
<evidence type="ECO:0000313" key="11">
    <source>
        <dbReference type="EMBL" id="NYZ24797.1"/>
    </source>
</evidence>
<dbReference type="CDD" id="cd03219">
    <property type="entry name" value="ABC_Mj1267_LivG_branched"/>
    <property type="match status" value="1"/>
</dbReference>
<evidence type="ECO:0000256" key="6">
    <source>
        <dbReference type="ARBA" id="ARBA00022840"/>
    </source>
</evidence>
<dbReference type="GO" id="GO:0005524">
    <property type="term" value="F:ATP binding"/>
    <property type="evidence" value="ECO:0007669"/>
    <property type="project" value="UniProtKB-KW"/>
</dbReference>
<evidence type="ECO:0000256" key="4">
    <source>
        <dbReference type="ARBA" id="ARBA00022692"/>
    </source>
</evidence>
<dbReference type="PANTHER" id="PTHR45772:SF2">
    <property type="entry name" value="ABC TRANSPORTER ATP-BINDING PROTEIN"/>
    <property type="match status" value="1"/>
</dbReference>
<keyword evidence="8 9" id="KW-0472">Membrane</keyword>
<reference evidence="11 12" key="1">
    <citation type="submission" date="2020-05" db="EMBL/GenBank/DDBJ databases">
        <title>Azospirillum oleiclasticum sp. nov, a nitrogen-fixing and heavy crude oil-emulsifying bacterium isolated from the crude oil of Yumen Oilfield.</title>
        <authorList>
            <person name="Wu D."/>
            <person name="Cai M."/>
            <person name="Zhang X."/>
        </authorList>
    </citation>
    <scope>NUCLEOTIDE SEQUENCE [LARGE SCALE GENOMIC DNA]</scope>
    <source>
        <strain evidence="11 12">ROY-1-1-2</strain>
    </source>
</reference>
<dbReference type="InterPro" id="IPR043428">
    <property type="entry name" value="LivM-like"/>
</dbReference>
<dbReference type="SUPFAM" id="SSF52540">
    <property type="entry name" value="P-loop containing nucleoside triphosphate hydrolases"/>
    <property type="match status" value="1"/>
</dbReference>
<comment type="subcellular location">
    <subcellularLocation>
        <location evidence="1">Cell membrane</location>
        <topology evidence="1">Multi-pass membrane protein</topology>
    </subcellularLocation>
</comment>
<dbReference type="Gene3D" id="3.40.50.300">
    <property type="entry name" value="P-loop containing nucleotide triphosphate hydrolases"/>
    <property type="match status" value="1"/>
</dbReference>
<protein>
    <submittedName>
        <fullName evidence="11">Branched-chain amino acid ABC transporter ATP-binding protein/permease</fullName>
    </submittedName>
</protein>
<gene>
    <name evidence="11" type="ORF">HND93_34270</name>
</gene>
<proteinExistence type="predicted"/>
<feature type="domain" description="ABC transporter" evidence="10">
    <location>
        <begin position="334"/>
        <end position="566"/>
    </location>
</feature>
<dbReference type="InterPro" id="IPR051120">
    <property type="entry name" value="ABC_AA/LPS_Transport"/>
</dbReference>
<evidence type="ECO:0000256" key="1">
    <source>
        <dbReference type="ARBA" id="ARBA00004651"/>
    </source>
</evidence>
<evidence type="ECO:0000256" key="8">
    <source>
        <dbReference type="ARBA" id="ARBA00023136"/>
    </source>
</evidence>
<feature type="transmembrane region" description="Helical" evidence="9">
    <location>
        <begin position="39"/>
        <end position="72"/>
    </location>
</feature>
<keyword evidence="5" id="KW-0547">Nucleotide-binding</keyword>
<evidence type="ECO:0000259" key="10">
    <source>
        <dbReference type="PROSITE" id="PS50893"/>
    </source>
</evidence>
<feature type="transmembrane region" description="Helical" evidence="9">
    <location>
        <begin position="282"/>
        <end position="302"/>
    </location>
</feature>
<dbReference type="InterPro" id="IPR003439">
    <property type="entry name" value="ABC_transporter-like_ATP-bd"/>
</dbReference>
<feature type="transmembrane region" description="Helical" evidence="9">
    <location>
        <begin position="114"/>
        <end position="139"/>
    </location>
</feature>
<feature type="transmembrane region" description="Helical" evidence="9">
    <location>
        <begin position="159"/>
        <end position="177"/>
    </location>
</feature>
<dbReference type="InterPro" id="IPR027417">
    <property type="entry name" value="P-loop_NTPase"/>
</dbReference>
<evidence type="ECO:0000256" key="5">
    <source>
        <dbReference type="ARBA" id="ARBA00022741"/>
    </source>
</evidence>
<keyword evidence="7 9" id="KW-1133">Transmembrane helix</keyword>
<feature type="transmembrane region" description="Helical" evidence="9">
    <location>
        <begin position="241"/>
        <end position="270"/>
    </location>
</feature>
<dbReference type="Proteomes" id="UP000584642">
    <property type="component" value="Unassembled WGS sequence"/>
</dbReference>
<keyword evidence="12" id="KW-1185">Reference proteome</keyword>
<dbReference type="Pfam" id="PF00005">
    <property type="entry name" value="ABC_tran"/>
    <property type="match status" value="1"/>
</dbReference>
<keyword evidence="2" id="KW-0813">Transport</keyword>
<comment type="caution">
    <text evidence="11">The sequence shown here is derived from an EMBL/GenBank/DDBJ whole genome shotgun (WGS) entry which is preliminary data.</text>
</comment>
<feature type="transmembrane region" description="Helical" evidence="9">
    <location>
        <begin position="6"/>
        <end position="27"/>
    </location>
</feature>
<evidence type="ECO:0000256" key="2">
    <source>
        <dbReference type="ARBA" id="ARBA00022448"/>
    </source>
</evidence>
<dbReference type="EMBL" id="JABFDB010000045">
    <property type="protein sequence ID" value="NYZ24797.1"/>
    <property type="molecule type" value="Genomic_DNA"/>
</dbReference>
<organism evidence="11 12">
    <name type="scientific">Azospirillum oleiclasticum</name>
    <dbReference type="NCBI Taxonomy" id="2735135"/>
    <lineage>
        <taxon>Bacteria</taxon>
        <taxon>Pseudomonadati</taxon>
        <taxon>Pseudomonadota</taxon>
        <taxon>Alphaproteobacteria</taxon>
        <taxon>Rhodospirillales</taxon>
        <taxon>Azospirillaceae</taxon>
        <taxon>Azospirillum</taxon>
    </lineage>
</organism>
<name>A0ABX2TKC5_9PROT</name>
<evidence type="ECO:0000313" key="12">
    <source>
        <dbReference type="Proteomes" id="UP000584642"/>
    </source>
</evidence>
<dbReference type="CDD" id="cd06581">
    <property type="entry name" value="TM_PBP1_LivM_like"/>
    <property type="match status" value="1"/>
</dbReference>
<accession>A0ABX2TKC5</accession>
<evidence type="ECO:0000256" key="3">
    <source>
        <dbReference type="ARBA" id="ARBA00022475"/>
    </source>
</evidence>
<keyword evidence="4 9" id="KW-0812">Transmembrane</keyword>
<evidence type="ECO:0000256" key="9">
    <source>
        <dbReference type="SAM" id="Phobius"/>
    </source>
</evidence>